<dbReference type="OrthoDB" id="6118461at2"/>
<keyword evidence="1" id="KW-0812">Transmembrane</keyword>
<sequence>MFQIQDMDPKVYRTNTRNATIRIMALFIVVGFSTSYGFYSLFDNPHNPLTLQIIGALIGLALVFWITAKFFKDKPWMAEAMYGWQLKRSLMHITNAMRQLQEKVEAGDVEAMKILRFYHLGVTQMYTLEQNTSGLIDLKAEKEQLAGKMQELGLDTEQTTFELAKLKAVVGESKSIND</sequence>
<dbReference type="InterPro" id="IPR021438">
    <property type="entry name" value="DUF3087"/>
</dbReference>
<name>F6DBU9_THICA</name>
<dbReference type="STRING" id="717773.Thicy_0563"/>
<keyword evidence="1" id="KW-1133">Transmembrane helix</keyword>
<dbReference type="Pfam" id="PF11286">
    <property type="entry name" value="DUF3087"/>
    <property type="match status" value="1"/>
</dbReference>
<evidence type="ECO:0008006" key="4">
    <source>
        <dbReference type="Google" id="ProtNLM"/>
    </source>
</evidence>
<feature type="transmembrane region" description="Helical" evidence="1">
    <location>
        <begin position="21"/>
        <end position="39"/>
    </location>
</feature>
<organism evidence="2 3">
    <name type="scientific">Thiomicrospira cyclica (strain DSM 14477 / JCM 11371 / ALM1)</name>
    <name type="common">Thioalkalimicrobium cyclicum</name>
    <dbReference type="NCBI Taxonomy" id="717773"/>
    <lineage>
        <taxon>Bacteria</taxon>
        <taxon>Pseudomonadati</taxon>
        <taxon>Pseudomonadota</taxon>
        <taxon>Gammaproteobacteria</taxon>
        <taxon>Thiotrichales</taxon>
        <taxon>Piscirickettsiaceae</taxon>
        <taxon>Thiomicrospira</taxon>
    </lineage>
</organism>
<evidence type="ECO:0000256" key="1">
    <source>
        <dbReference type="SAM" id="Phobius"/>
    </source>
</evidence>
<dbReference type="KEGG" id="tcy:Thicy_0563"/>
<protein>
    <recommendedName>
        <fullName evidence="4">DUF3087 domain-containing protein</fullName>
    </recommendedName>
</protein>
<dbReference type="RefSeq" id="WP_013835116.1">
    <property type="nucleotide sequence ID" value="NC_015581.1"/>
</dbReference>
<keyword evidence="1" id="KW-0472">Membrane</keyword>
<dbReference type="HOGENOM" id="CLU_131508_0_0_6"/>
<accession>F6DBU9</accession>
<dbReference type="eggNOG" id="ENOG502ZZ0F">
    <property type="taxonomic scope" value="Bacteria"/>
</dbReference>
<dbReference type="Proteomes" id="UP000009232">
    <property type="component" value="Chromosome"/>
</dbReference>
<reference evidence="2 3" key="1">
    <citation type="submission" date="2011-05" db="EMBL/GenBank/DDBJ databases">
        <title>Complete sequence of Thioalkalimicrobium cyclicum ALM1.</title>
        <authorList>
            <consortium name="US DOE Joint Genome Institute"/>
            <person name="Lucas S."/>
            <person name="Han J."/>
            <person name="Lapidus A."/>
            <person name="Cheng J.-F."/>
            <person name="Goodwin L."/>
            <person name="Pitluck S."/>
            <person name="Peters L."/>
            <person name="Mikhailova N."/>
            <person name="Davenport K."/>
            <person name="Han C."/>
            <person name="Tapia R."/>
            <person name="Land M."/>
            <person name="Hauser L."/>
            <person name="Kyrpides N."/>
            <person name="Ivanova N."/>
            <person name="Pagani I."/>
            <person name="Kappler U."/>
            <person name="Woyke T."/>
        </authorList>
    </citation>
    <scope>NUCLEOTIDE SEQUENCE [LARGE SCALE GENOMIC DNA]</scope>
    <source>
        <strain evidence="3">DSM 14477 / JCM 11371 / ALM1</strain>
    </source>
</reference>
<keyword evidence="3" id="KW-1185">Reference proteome</keyword>
<dbReference type="EMBL" id="CP002776">
    <property type="protein sequence ID" value="AEG31335.1"/>
    <property type="molecule type" value="Genomic_DNA"/>
</dbReference>
<evidence type="ECO:0000313" key="3">
    <source>
        <dbReference type="Proteomes" id="UP000009232"/>
    </source>
</evidence>
<proteinExistence type="predicted"/>
<dbReference type="AlphaFoldDB" id="F6DBU9"/>
<gene>
    <name evidence="2" type="ordered locus">Thicy_0563</name>
</gene>
<feature type="transmembrane region" description="Helical" evidence="1">
    <location>
        <begin position="51"/>
        <end position="71"/>
    </location>
</feature>
<evidence type="ECO:0000313" key="2">
    <source>
        <dbReference type="EMBL" id="AEG31335.1"/>
    </source>
</evidence>